<evidence type="ECO:0000256" key="7">
    <source>
        <dbReference type="ARBA" id="ARBA00022825"/>
    </source>
</evidence>
<dbReference type="SUPFAM" id="SSF52743">
    <property type="entry name" value="Subtilisin-like"/>
    <property type="match status" value="1"/>
</dbReference>
<dbReference type="PRINTS" id="PR00723">
    <property type="entry name" value="SUBTILISIN"/>
</dbReference>
<dbReference type="Proteomes" id="UP000589896">
    <property type="component" value="Unassembled WGS sequence"/>
</dbReference>
<feature type="active site" description="Charge relay system" evidence="9">
    <location>
        <position position="241"/>
    </location>
</feature>
<evidence type="ECO:0000313" key="14">
    <source>
        <dbReference type="EMBL" id="NYZ62184.1"/>
    </source>
</evidence>
<feature type="active site" description="Charge relay system" evidence="9">
    <location>
        <position position="427"/>
    </location>
</feature>
<dbReference type="PROSITE" id="PS00136">
    <property type="entry name" value="SUBTILASE_ASP"/>
    <property type="match status" value="1"/>
</dbReference>
<dbReference type="Gene3D" id="2.60.120.380">
    <property type="match status" value="1"/>
</dbReference>
<evidence type="ECO:0000259" key="13">
    <source>
        <dbReference type="Pfam" id="PF04151"/>
    </source>
</evidence>
<dbReference type="InterPro" id="IPR036852">
    <property type="entry name" value="Peptidase_S8/S53_dom_sf"/>
</dbReference>
<name>A0A7Z0QP17_9GAMM</name>
<dbReference type="AlphaFoldDB" id="A0A7Z0QP17"/>
<evidence type="ECO:0000256" key="8">
    <source>
        <dbReference type="ARBA" id="ARBA00023145"/>
    </source>
</evidence>
<dbReference type="CDD" id="cd07496">
    <property type="entry name" value="Peptidases_S8_13"/>
    <property type="match status" value="1"/>
</dbReference>
<comment type="caution">
    <text evidence="14">The sequence shown here is derived from an EMBL/GenBank/DDBJ whole genome shotgun (WGS) entry which is preliminary data.</text>
</comment>
<dbReference type="GO" id="GO:0004252">
    <property type="term" value="F:serine-type endopeptidase activity"/>
    <property type="evidence" value="ECO:0007669"/>
    <property type="project" value="UniProtKB-UniRule"/>
</dbReference>
<reference evidence="14 15" key="1">
    <citation type="submission" date="2020-07" db="EMBL/GenBank/DDBJ databases">
        <title>isolation of Luteimonas sp. SJ-16.</title>
        <authorList>
            <person name="Huang X.-X."/>
            <person name="Xu L."/>
            <person name="Sun J.-Q."/>
        </authorList>
    </citation>
    <scope>NUCLEOTIDE SEQUENCE [LARGE SCALE GENOMIC DNA]</scope>
    <source>
        <strain evidence="14 15">SJ-16</strain>
    </source>
</reference>
<dbReference type="InterPro" id="IPR000209">
    <property type="entry name" value="Peptidase_S8/S53_dom"/>
</dbReference>
<feature type="domain" description="Peptidase S8/S53" evidence="12">
    <location>
        <begin position="173"/>
        <end position="465"/>
    </location>
</feature>
<feature type="signal peptide" evidence="11">
    <location>
        <begin position="1"/>
        <end position="24"/>
    </location>
</feature>
<evidence type="ECO:0000256" key="9">
    <source>
        <dbReference type="PROSITE-ProRule" id="PRU01240"/>
    </source>
</evidence>
<dbReference type="Pfam" id="PF00082">
    <property type="entry name" value="Peptidase_S8"/>
    <property type="match status" value="1"/>
</dbReference>
<keyword evidence="8" id="KW-0865">Zymogen</keyword>
<dbReference type="InterPro" id="IPR023827">
    <property type="entry name" value="Peptidase_S8_Asp-AS"/>
</dbReference>
<keyword evidence="15" id="KW-1185">Reference proteome</keyword>
<evidence type="ECO:0000256" key="10">
    <source>
        <dbReference type="RuleBase" id="RU003355"/>
    </source>
</evidence>
<dbReference type="FunFam" id="3.40.50.200:FF:000022">
    <property type="entry name" value="Extracellular protease"/>
    <property type="match status" value="1"/>
</dbReference>
<evidence type="ECO:0000256" key="6">
    <source>
        <dbReference type="ARBA" id="ARBA00022801"/>
    </source>
</evidence>
<dbReference type="InterPro" id="IPR050131">
    <property type="entry name" value="Peptidase_S8_subtilisin-like"/>
</dbReference>
<accession>A0A7Z0QP17</accession>
<evidence type="ECO:0000256" key="11">
    <source>
        <dbReference type="SAM" id="SignalP"/>
    </source>
</evidence>
<dbReference type="GO" id="GO:0006508">
    <property type="term" value="P:proteolysis"/>
    <property type="evidence" value="ECO:0007669"/>
    <property type="project" value="UniProtKB-KW"/>
</dbReference>
<feature type="active site" description="Charge relay system" evidence="9">
    <location>
        <position position="182"/>
    </location>
</feature>
<proteinExistence type="inferred from homology"/>
<organism evidence="14 15">
    <name type="scientific">Luteimonas deserti</name>
    <dbReference type="NCBI Taxonomy" id="2752306"/>
    <lineage>
        <taxon>Bacteria</taxon>
        <taxon>Pseudomonadati</taxon>
        <taxon>Pseudomonadota</taxon>
        <taxon>Gammaproteobacteria</taxon>
        <taxon>Lysobacterales</taxon>
        <taxon>Lysobacteraceae</taxon>
        <taxon>Luteimonas</taxon>
    </lineage>
</organism>
<evidence type="ECO:0000256" key="3">
    <source>
        <dbReference type="ARBA" id="ARBA00022525"/>
    </source>
</evidence>
<dbReference type="InterPro" id="IPR023828">
    <property type="entry name" value="Peptidase_S8_Ser-AS"/>
</dbReference>
<keyword evidence="6 9" id="KW-0378">Hydrolase</keyword>
<dbReference type="RefSeq" id="WP_180544418.1">
    <property type="nucleotide sequence ID" value="NZ_JACCJZ010000013.1"/>
</dbReference>
<dbReference type="Gene3D" id="3.40.50.200">
    <property type="entry name" value="Peptidase S8/S53 domain"/>
    <property type="match status" value="1"/>
</dbReference>
<evidence type="ECO:0000259" key="12">
    <source>
        <dbReference type="Pfam" id="PF00082"/>
    </source>
</evidence>
<gene>
    <name evidence="14" type="ORF">H0E82_05340</name>
</gene>
<evidence type="ECO:0000313" key="15">
    <source>
        <dbReference type="Proteomes" id="UP000589896"/>
    </source>
</evidence>
<dbReference type="PANTHER" id="PTHR43806">
    <property type="entry name" value="PEPTIDASE S8"/>
    <property type="match status" value="1"/>
</dbReference>
<sequence length="604" mass="61639">MRLTKHPITLAVASAIALATGAAAASGPATRAPALHAPADIDGGARIIVKYRAGTAEARDLKRGVASVDSAVSRAGMVRTAAARGSLPTNAKHLRRSAVGADVFTLSRRLDRTEMTRLLDEIAADPAVEFAELDRRVHPLLTPNDPQYATYQWNFFNPAGGVRAPAAWDINRGAGVVVAVIDSGILPDHPDIAGNVLEGYDFITDAEVSRRPTNERVPGAFDYGDWNTDATQCQVRNSSWHGTHVAGTVAQVTNNALGGAGLAYESKVLPIRALGRCGGYTSDVADAIVWASGGSVPGVPDNTNPAEVINLSLGSGQACPSITQQAVSAATANGSVVVAAAGNSNANVANFSPASCNGVVAVGATRITGGRASYSNFGPRIDLSAPGGGGNEDTGNDGWDGFILQAVSASTTAHAGTYSYGGKAGTSMASPHVAAVAAMVQSALAEAGRDTLTPAEMRTLLVETARPFPVTIPTATAMGSGIVDAKAALDKALEEPCEVDCAPPAITLVNQVPVRGLSGTGGDTLYAIEVPAGVSGPLSITTSGGTGNVSLHVSRGEVPTPTSFDHRSIRPGNSETVRIGAPAAGTYYVLLSGTYGNVTLQARY</sequence>
<keyword evidence="7 9" id="KW-0720">Serine protease</keyword>
<keyword evidence="3" id="KW-0964">Secreted</keyword>
<feature type="domain" description="Peptidase C-terminal archaeal/bacterial" evidence="13">
    <location>
        <begin position="525"/>
        <end position="592"/>
    </location>
</feature>
<evidence type="ECO:0000256" key="5">
    <source>
        <dbReference type="ARBA" id="ARBA00022729"/>
    </source>
</evidence>
<dbReference type="GO" id="GO:0005576">
    <property type="term" value="C:extracellular region"/>
    <property type="evidence" value="ECO:0007669"/>
    <property type="project" value="UniProtKB-SubCell"/>
</dbReference>
<dbReference type="InterPro" id="IPR034176">
    <property type="entry name" value="Peptidases_S8_13"/>
</dbReference>
<evidence type="ECO:0000256" key="4">
    <source>
        <dbReference type="ARBA" id="ARBA00022670"/>
    </source>
</evidence>
<evidence type="ECO:0000256" key="1">
    <source>
        <dbReference type="ARBA" id="ARBA00004613"/>
    </source>
</evidence>
<dbReference type="InterPro" id="IPR015500">
    <property type="entry name" value="Peptidase_S8_subtilisin-rel"/>
</dbReference>
<dbReference type="PANTHER" id="PTHR43806:SF11">
    <property type="entry name" value="CEREVISIN-RELATED"/>
    <property type="match status" value="1"/>
</dbReference>
<dbReference type="PROSITE" id="PS51892">
    <property type="entry name" value="SUBTILASE"/>
    <property type="match status" value="1"/>
</dbReference>
<dbReference type="InterPro" id="IPR007280">
    <property type="entry name" value="Peptidase_C_arc/bac"/>
</dbReference>
<evidence type="ECO:0000256" key="2">
    <source>
        <dbReference type="ARBA" id="ARBA00011073"/>
    </source>
</evidence>
<keyword evidence="4 9" id="KW-0645">Protease</keyword>
<keyword evidence="5 11" id="KW-0732">Signal</keyword>
<dbReference type="PROSITE" id="PS00138">
    <property type="entry name" value="SUBTILASE_SER"/>
    <property type="match status" value="1"/>
</dbReference>
<protein>
    <submittedName>
        <fullName evidence="14">S8 family serine peptidase</fullName>
    </submittedName>
</protein>
<comment type="subcellular location">
    <subcellularLocation>
        <location evidence="1">Secreted</location>
    </subcellularLocation>
</comment>
<feature type="chain" id="PRO_5031266385" evidence="11">
    <location>
        <begin position="25"/>
        <end position="604"/>
    </location>
</feature>
<comment type="similarity">
    <text evidence="2 9 10">Belongs to the peptidase S8 family.</text>
</comment>
<dbReference type="EMBL" id="JACCJZ010000013">
    <property type="protein sequence ID" value="NYZ62184.1"/>
    <property type="molecule type" value="Genomic_DNA"/>
</dbReference>
<dbReference type="Pfam" id="PF04151">
    <property type="entry name" value="PPC"/>
    <property type="match status" value="1"/>
</dbReference>